<dbReference type="AlphaFoldDB" id="A0A0C9QLW7"/>
<keyword evidence="9" id="KW-0275">Fatty acid biosynthesis</keyword>
<dbReference type="PANTHER" id="PTHR11157">
    <property type="entry name" value="FATTY ACID ACYL TRANSFERASE-RELATED"/>
    <property type="match status" value="1"/>
</dbReference>
<evidence type="ECO:0000256" key="10">
    <source>
        <dbReference type="SAM" id="Phobius"/>
    </source>
</evidence>
<feature type="transmembrane region" description="Helical" evidence="10">
    <location>
        <begin position="233"/>
        <end position="251"/>
    </location>
</feature>
<keyword evidence="8 10" id="KW-0472">Membrane</keyword>
<keyword evidence="6 10" id="KW-1133">Transmembrane helix</keyword>
<feature type="transmembrane region" description="Helical" evidence="10">
    <location>
        <begin position="138"/>
        <end position="159"/>
    </location>
</feature>
<dbReference type="PANTHER" id="PTHR11157:SF126">
    <property type="entry name" value="ELONGATION OF VERY LONG CHAIN FATTY ACIDS PROTEIN"/>
    <property type="match status" value="1"/>
</dbReference>
<accession>A0A0C9QLW7</accession>
<keyword evidence="2" id="KW-0444">Lipid biosynthesis</keyword>
<keyword evidence="4 10" id="KW-0812">Transmembrane</keyword>
<evidence type="ECO:0000256" key="5">
    <source>
        <dbReference type="ARBA" id="ARBA00022832"/>
    </source>
</evidence>
<evidence type="ECO:0000256" key="8">
    <source>
        <dbReference type="ARBA" id="ARBA00023136"/>
    </source>
</evidence>
<name>A0A0C9QLW7_9CONI</name>
<feature type="transmembrane region" description="Helical" evidence="10">
    <location>
        <begin position="171"/>
        <end position="188"/>
    </location>
</feature>
<dbReference type="GO" id="GO:0034625">
    <property type="term" value="P:fatty acid elongation, monounsaturated fatty acid"/>
    <property type="evidence" value="ECO:0007669"/>
    <property type="project" value="TreeGrafter"/>
</dbReference>
<evidence type="ECO:0000256" key="7">
    <source>
        <dbReference type="ARBA" id="ARBA00023098"/>
    </source>
</evidence>
<dbReference type="GO" id="GO:0030148">
    <property type="term" value="P:sphingolipid biosynthetic process"/>
    <property type="evidence" value="ECO:0007669"/>
    <property type="project" value="TreeGrafter"/>
</dbReference>
<dbReference type="GO" id="GO:0042761">
    <property type="term" value="P:very long-chain fatty acid biosynthetic process"/>
    <property type="evidence" value="ECO:0007669"/>
    <property type="project" value="TreeGrafter"/>
</dbReference>
<reference evidence="11" key="1">
    <citation type="submission" date="2015-02" db="EMBL/GenBank/DDBJ databases">
        <title>A transcriptome of Wollemia nobilis - a relic of Gondwana.</title>
        <authorList>
            <person name="Chia J.Y."/>
            <person name="Leong Y.S."/>
            <person name="Abdul Karim S."/>
            <person name="Wan Azmi N."/>
            <person name="Hercus R."/>
            <person name="Croft L."/>
        </authorList>
    </citation>
    <scope>NUCLEOTIDE SEQUENCE</scope>
    <source>
        <strain evidence="11">MaeBrown</strain>
        <tissue evidence="11">Leaf</tissue>
    </source>
</reference>
<dbReference type="GO" id="GO:0009922">
    <property type="term" value="F:fatty acid elongase activity"/>
    <property type="evidence" value="ECO:0007669"/>
    <property type="project" value="InterPro"/>
</dbReference>
<evidence type="ECO:0000256" key="9">
    <source>
        <dbReference type="ARBA" id="ARBA00023160"/>
    </source>
</evidence>
<dbReference type="GO" id="GO:0034626">
    <property type="term" value="P:fatty acid elongation, polyunsaturated fatty acid"/>
    <property type="evidence" value="ECO:0007669"/>
    <property type="project" value="TreeGrafter"/>
</dbReference>
<feature type="transmembrane region" description="Helical" evidence="10">
    <location>
        <begin position="56"/>
        <end position="76"/>
    </location>
</feature>
<keyword evidence="5" id="KW-0276">Fatty acid metabolism</keyword>
<evidence type="ECO:0000256" key="6">
    <source>
        <dbReference type="ARBA" id="ARBA00022989"/>
    </source>
</evidence>
<protein>
    <submittedName>
        <fullName evidence="11">TSA: Wollemia nobilis Ref_Wollemi_Transcript_25744_1421 transcribed RNA sequence</fullName>
    </submittedName>
</protein>
<proteinExistence type="predicted"/>
<evidence type="ECO:0000256" key="4">
    <source>
        <dbReference type="ARBA" id="ARBA00022692"/>
    </source>
</evidence>
<evidence type="ECO:0000313" key="11">
    <source>
        <dbReference type="EMBL" id="JAG85575.1"/>
    </source>
</evidence>
<evidence type="ECO:0000256" key="3">
    <source>
        <dbReference type="ARBA" id="ARBA00022679"/>
    </source>
</evidence>
<feature type="transmembrane region" description="Helical" evidence="10">
    <location>
        <begin position="96"/>
        <end position="118"/>
    </location>
</feature>
<organism evidence="11">
    <name type="scientific">Wollemia nobilis</name>
    <dbReference type="NCBI Taxonomy" id="56998"/>
    <lineage>
        <taxon>Eukaryota</taxon>
        <taxon>Viridiplantae</taxon>
        <taxon>Streptophyta</taxon>
        <taxon>Embryophyta</taxon>
        <taxon>Tracheophyta</taxon>
        <taxon>Spermatophyta</taxon>
        <taxon>Pinopsida</taxon>
        <taxon>Pinidae</taxon>
        <taxon>Conifers II</taxon>
        <taxon>Araucariales</taxon>
        <taxon>Araucariaceae</taxon>
        <taxon>Wollemia</taxon>
    </lineage>
</organism>
<feature type="transmembrane region" description="Helical" evidence="10">
    <location>
        <begin position="194"/>
        <end position="213"/>
    </location>
</feature>
<dbReference type="EMBL" id="GCHU01025551">
    <property type="protein sequence ID" value="JAG85575.1"/>
    <property type="molecule type" value="Transcribed_RNA"/>
</dbReference>
<dbReference type="Pfam" id="PF01151">
    <property type="entry name" value="ELO"/>
    <property type="match status" value="1"/>
</dbReference>
<dbReference type="GO" id="GO:0019367">
    <property type="term" value="P:fatty acid elongation, saturated fatty acid"/>
    <property type="evidence" value="ECO:0007669"/>
    <property type="project" value="TreeGrafter"/>
</dbReference>
<feature type="transmembrane region" description="Helical" evidence="10">
    <location>
        <begin position="266"/>
        <end position="283"/>
    </location>
</feature>
<dbReference type="InterPro" id="IPR002076">
    <property type="entry name" value="ELO_fam"/>
</dbReference>
<evidence type="ECO:0000256" key="2">
    <source>
        <dbReference type="ARBA" id="ARBA00022516"/>
    </source>
</evidence>
<evidence type="ECO:0000256" key="1">
    <source>
        <dbReference type="ARBA" id="ARBA00004141"/>
    </source>
</evidence>
<sequence>MGMASGIQVGVLMKEYYDAVDQRITEGMLRLINVTAGGLPAVAAPTRGLPAVDSPMPMFVALGLYLCAVCGGSLWIRRAAARPRVEEPLTLRILVFLHNTFCCILSVYMCAGILAQSIRLKYSVWGNAYKDDEKEMAHFIYVFYISKIFELMDTIIMVLKRNVRQITVLHVYHHVSIAIIWWIIARHAPGGDAYFSAAMNSGVHVVMYFYYLLSSILRNNDKVRRKYLFWGKYLTQIQMLQFGVNMVHAYYCLKTQAPYPRFLCKILFYYMISLVLLFYNFYLHKYSKSSAKQGKLE</sequence>
<comment type="subcellular location">
    <subcellularLocation>
        <location evidence="1">Membrane</location>
        <topology evidence="1">Multi-pass membrane protein</topology>
    </subcellularLocation>
</comment>
<keyword evidence="3" id="KW-0808">Transferase</keyword>
<dbReference type="GO" id="GO:0005789">
    <property type="term" value="C:endoplasmic reticulum membrane"/>
    <property type="evidence" value="ECO:0007669"/>
    <property type="project" value="TreeGrafter"/>
</dbReference>
<keyword evidence="7" id="KW-0443">Lipid metabolism</keyword>